<gene>
    <name evidence="1" type="ORF">SCF082_LOCUS53316</name>
</gene>
<sequence>MGGHKAPEWLQHDAVGFFLNDVKPSLKPEDLPEADELPEEEPVVEAKSIEHGLRSSLDHIPFRDSFSSYTHMSSDRGAAPNGLEEFDDAMQMLERNQPILKKIVRRHRGEWGFLGIRDWLGVV</sequence>
<evidence type="ECO:0000313" key="1">
    <source>
        <dbReference type="EMBL" id="CAK9115176.1"/>
    </source>
</evidence>
<dbReference type="Proteomes" id="UP001642464">
    <property type="component" value="Unassembled WGS sequence"/>
</dbReference>
<reference evidence="1 2" key="1">
    <citation type="submission" date="2024-02" db="EMBL/GenBank/DDBJ databases">
        <authorList>
            <person name="Chen Y."/>
            <person name="Shah S."/>
            <person name="Dougan E. K."/>
            <person name="Thang M."/>
            <person name="Chan C."/>
        </authorList>
    </citation>
    <scope>NUCLEOTIDE SEQUENCE [LARGE SCALE GENOMIC DNA]</scope>
</reference>
<evidence type="ECO:0000313" key="2">
    <source>
        <dbReference type="Proteomes" id="UP001642464"/>
    </source>
</evidence>
<protein>
    <submittedName>
        <fullName evidence="1">Uncharacterized protein</fullName>
    </submittedName>
</protein>
<keyword evidence="2" id="KW-1185">Reference proteome</keyword>
<name>A0ABP0SRZ1_9DINO</name>
<organism evidence="1 2">
    <name type="scientific">Durusdinium trenchii</name>
    <dbReference type="NCBI Taxonomy" id="1381693"/>
    <lineage>
        <taxon>Eukaryota</taxon>
        <taxon>Sar</taxon>
        <taxon>Alveolata</taxon>
        <taxon>Dinophyceae</taxon>
        <taxon>Suessiales</taxon>
        <taxon>Symbiodiniaceae</taxon>
        <taxon>Durusdinium</taxon>
    </lineage>
</organism>
<dbReference type="EMBL" id="CAXAMM010044572">
    <property type="protein sequence ID" value="CAK9115176.1"/>
    <property type="molecule type" value="Genomic_DNA"/>
</dbReference>
<proteinExistence type="predicted"/>
<comment type="caution">
    <text evidence="1">The sequence shown here is derived from an EMBL/GenBank/DDBJ whole genome shotgun (WGS) entry which is preliminary data.</text>
</comment>
<accession>A0ABP0SRZ1</accession>